<dbReference type="SUPFAM" id="SSF52540">
    <property type="entry name" value="P-loop containing nucleoside triphosphate hydrolases"/>
    <property type="match status" value="1"/>
</dbReference>
<dbReference type="PROSITE" id="PS50067">
    <property type="entry name" value="KINESIN_MOTOR_2"/>
    <property type="match status" value="1"/>
</dbReference>
<comment type="caution">
    <text evidence="1">Lacks conserved residue(s) required for the propagation of feature annotation.</text>
</comment>
<dbReference type="InterPro" id="IPR001752">
    <property type="entry name" value="Kinesin_motor_dom"/>
</dbReference>
<comment type="caution">
    <text evidence="3">The sequence shown here is derived from an EMBL/GenBank/DDBJ whole genome shotgun (WGS) entry which is preliminary data.</text>
</comment>
<comment type="similarity">
    <text evidence="1">Belongs to the TRAFAC class myosin-kinesin ATPase superfamily. Kinesin family.</text>
</comment>
<evidence type="ECO:0000256" key="1">
    <source>
        <dbReference type="PROSITE-ProRule" id="PRU00283"/>
    </source>
</evidence>
<evidence type="ECO:0000313" key="4">
    <source>
        <dbReference type="Proteomes" id="UP001363151"/>
    </source>
</evidence>
<protein>
    <recommendedName>
        <fullName evidence="2">Kinesin motor domain-containing protein</fullName>
    </recommendedName>
</protein>
<dbReference type="Gene3D" id="3.40.850.10">
    <property type="entry name" value="Kinesin motor domain"/>
    <property type="match status" value="1"/>
</dbReference>
<evidence type="ECO:0000313" key="3">
    <source>
        <dbReference type="EMBL" id="KAK7242248.1"/>
    </source>
</evidence>
<name>A0ABR1G171_AURAN</name>
<organism evidence="3 4">
    <name type="scientific">Aureococcus anophagefferens</name>
    <name type="common">Harmful bloom alga</name>
    <dbReference type="NCBI Taxonomy" id="44056"/>
    <lineage>
        <taxon>Eukaryota</taxon>
        <taxon>Sar</taxon>
        <taxon>Stramenopiles</taxon>
        <taxon>Ochrophyta</taxon>
        <taxon>Pelagophyceae</taxon>
        <taxon>Pelagomonadales</taxon>
        <taxon>Pelagomonadaceae</taxon>
        <taxon>Aureococcus</taxon>
    </lineage>
</organism>
<dbReference type="InterPro" id="IPR036961">
    <property type="entry name" value="Kinesin_motor_dom_sf"/>
</dbReference>
<sequence>MEGPPGRRGVYFRALRELFHARPPGASVAVKLSMLEVYNETIVDLLADAASNKPDAVELAKAKQEIRALKAKLAAAAGY</sequence>
<dbReference type="InterPro" id="IPR027417">
    <property type="entry name" value="P-loop_NTPase"/>
</dbReference>
<accession>A0ABR1G171</accession>
<dbReference type="EMBL" id="JBBJCI010000146">
    <property type="protein sequence ID" value="KAK7242248.1"/>
    <property type="molecule type" value="Genomic_DNA"/>
</dbReference>
<feature type="domain" description="Kinesin motor" evidence="2">
    <location>
        <begin position="1"/>
        <end position="79"/>
    </location>
</feature>
<reference evidence="3 4" key="1">
    <citation type="submission" date="2024-03" db="EMBL/GenBank/DDBJ databases">
        <title>Aureococcus anophagefferens CCMP1851 and Kratosvirus quantuckense: Draft genome of a second virus-susceptible host strain in the model system.</title>
        <authorList>
            <person name="Chase E."/>
            <person name="Truchon A.R."/>
            <person name="Schepens W."/>
            <person name="Wilhelm S.W."/>
        </authorList>
    </citation>
    <scope>NUCLEOTIDE SEQUENCE [LARGE SCALE GENOMIC DNA]</scope>
    <source>
        <strain evidence="3 4">CCMP1851</strain>
    </source>
</reference>
<keyword evidence="4" id="KW-1185">Reference proteome</keyword>
<proteinExistence type="inferred from homology"/>
<evidence type="ECO:0000259" key="2">
    <source>
        <dbReference type="PROSITE" id="PS50067"/>
    </source>
</evidence>
<dbReference type="Proteomes" id="UP001363151">
    <property type="component" value="Unassembled WGS sequence"/>
</dbReference>
<gene>
    <name evidence="3" type="ORF">SO694_00013365</name>
</gene>
<dbReference type="Pfam" id="PF00225">
    <property type="entry name" value="Kinesin"/>
    <property type="match status" value="1"/>
</dbReference>